<gene>
    <name evidence="1" type="ORF">H5410_046496</name>
</gene>
<protein>
    <submittedName>
        <fullName evidence="1">Uncharacterized protein</fullName>
    </submittedName>
</protein>
<dbReference type="EMBL" id="JACXVP010000009">
    <property type="protein sequence ID" value="KAG5586062.1"/>
    <property type="molecule type" value="Genomic_DNA"/>
</dbReference>
<evidence type="ECO:0000313" key="1">
    <source>
        <dbReference type="EMBL" id="KAG5586062.1"/>
    </source>
</evidence>
<organism evidence="1 2">
    <name type="scientific">Solanum commersonii</name>
    <name type="common">Commerson's wild potato</name>
    <name type="synonym">Commerson's nightshade</name>
    <dbReference type="NCBI Taxonomy" id="4109"/>
    <lineage>
        <taxon>Eukaryota</taxon>
        <taxon>Viridiplantae</taxon>
        <taxon>Streptophyta</taxon>
        <taxon>Embryophyta</taxon>
        <taxon>Tracheophyta</taxon>
        <taxon>Spermatophyta</taxon>
        <taxon>Magnoliopsida</taxon>
        <taxon>eudicotyledons</taxon>
        <taxon>Gunneridae</taxon>
        <taxon>Pentapetalae</taxon>
        <taxon>asterids</taxon>
        <taxon>lamiids</taxon>
        <taxon>Solanales</taxon>
        <taxon>Solanaceae</taxon>
        <taxon>Solanoideae</taxon>
        <taxon>Solaneae</taxon>
        <taxon>Solanum</taxon>
    </lineage>
</organism>
<accession>A0A9J5XFU4</accession>
<sequence length="151" mass="16366">MLTHSLGHQSSGLGFATSLSSKPKTHGIRQTQVQILGDETLFFFKFQNPLKLREKFSKICATAGHSETLVGIADQLGDLPFGVVHRRLAPSFGIVVLWASRTGTKGGVRPFGESPSMVGDAQASASSFFSAFFKTKVQQFKWDVSNSATQD</sequence>
<reference evidence="1 2" key="1">
    <citation type="submission" date="2020-09" db="EMBL/GenBank/DDBJ databases">
        <title>De no assembly of potato wild relative species, Solanum commersonii.</title>
        <authorList>
            <person name="Cho K."/>
        </authorList>
    </citation>
    <scope>NUCLEOTIDE SEQUENCE [LARGE SCALE GENOMIC DNA]</scope>
    <source>
        <strain evidence="1">LZ3.2</strain>
        <tissue evidence="1">Leaf</tissue>
    </source>
</reference>
<name>A0A9J5XFU4_SOLCO</name>
<comment type="caution">
    <text evidence="1">The sequence shown here is derived from an EMBL/GenBank/DDBJ whole genome shotgun (WGS) entry which is preliminary data.</text>
</comment>
<proteinExistence type="predicted"/>
<keyword evidence="2" id="KW-1185">Reference proteome</keyword>
<dbReference type="AlphaFoldDB" id="A0A9J5XFU4"/>
<dbReference type="Proteomes" id="UP000824120">
    <property type="component" value="Chromosome 9"/>
</dbReference>
<evidence type="ECO:0000313" key="2">
    <source>
        <dbReference type="Proteomes" id="UP000824120"/>
    </source>
</evidence>